<dbReference type="PROSITE" id="PS00198">
    <property type="entry name" value="4FE4S_FER_1"/>
    <property type="match status" value="1"/>
</dbReference>
<dbReference type="InterPro" id="IPR006311">
    <property type="entry name" value="TAT_signal"/>
</dbReference>
<dbReference type="InterPro" id="IPR050954">
    <property type="entry name" value="ET_IronSulfur_Cluster-Binding"/>
</dbReference>
<dbReference type="Proteomes" id="UP000191820">
    <property type="component" value="Chromosome"/>
</dbReference>
<gene>
    <name evidence="6" type="ORF">SJ2017_3655</name>
</gene>
<evidence type="ECO:0000256" key="1">
    <source>
        <dbReference type="ARBA" id="ARBA00022485"/>
    </source>
</evidence>
<dbReference type="PROSITE" id="PS51379">
    <property type="entry name" value="4FE4S_FER_2"/>
    <property type="match status" value="3"/>
</dbReference>
<dbReference type="SUPFAM" id="SSF54862">
    <property type="entry name" value="4Fe-4S ferredoxins"/>
    <property type="match status" value="1"/>
</dbReference>
<evidence type="ECO:0000256" key="2">
    <source>
        <dbReference type="ARBA" id="ARBA00022723"/>
    </source>
</evidence>
<reference evidence="6 7" key="1">
    <citation type="submission" date="2017-03" db="EMBL/GenBank/DDBJ databases">
        <title>Genome sequencing of Shewanella japonica KCTC 22435.</title>
        <authorList>
            <person name="Kim K.M."/>
        </authorList>
    </citation>
    <scope>NUCLEOTIDE SEQUENCE [LARGE SCALE GENOMIC DNA]</scope>
    <source>
        <strain evidence="6 7">KCTC 22435</strain>
    </source>
</reference>
<keyword evidence="3" id="KW-0408">Iron</keyword>
<evidence type="ECO:0000256" key="3">
    <source>
        <dbReference type="ARBA" id="ARBA00023004"/>
    </source>
</evidence>
<keyword evidence="4" id="KW-0411">Iron-sulfur</keyword>
<dbReference type="PROSITE" id="PS51318">
    <property type="entry name" value="TAT"/>
    <property type="match status" value="1"/>
</dbReference>
<dbReference type="Pfam" id="PF13247">
    <property type="entry name" value="Fer4_11"/>
    <property type="match status" value="1"/>
</dbReference>
<evidence type="ECO:0000259" key="5">
    <source>
        <dbReference type="PROSITE" id="PS51379"/>
    </source>
</evidence>
<protein>
    <submittedName>
        <fullName evidence="6">Nitrite reductase</fullName>
    </submittedName>
</protein>
<evidence type="ECO:0000313" key="7">
    <source>
        <dbReference type="Proteomes" id="UP000191820"/>
    </source>
</evidence>
<dbReference type="PANTHER" id="PTHR43177">
    <property type="entry name" value="PROTEIN NRFC"/>
    <property type="match status" value="1"/>
</dbReference>
<dbReference type="InterPro" id="IPR017896">
    <property type="entry name" value="4Fe4S_Fe-S-bd"/>
</dbReference>
<proteinExistence type="predicted"/>
<keyword evidence="7" id="KW-1185">Reference proteome</keyword>
<keyword evidence="1" id="KW-0004">4Fe-4S</keyword>
<dbReference type="RefSeq" id="WP_055023495.1">
    <property type="nucleotide sequence ID" value="NZ_CANMJJ010000046.1"/>
</dbReference>
<organism evidence="6 7">
    <name type="scientific">Shewanella japonica</name>
    <dbReference type="NCBI Taxonomy" id="93973"/>
    <lineage>
        <taxon>Bacteria</taxon>
        <taxon>Pseudomonadati</taxon>
        <taxon>Pseudomonadota</taxon>
        <taxon>Gammaproteobacteria</taxon>
        <taxon>Alteromonadales</taxon>
        <taxon>Shewanellaceae</taxon>
        <taxon>Shewanella</taxon>
    </lineage>
</organism>
<feature type="domain" description="4Fe-4S ferredoxin-type" evidence="5">
    <location>
        <begin position="41"/>
        <end position="69"/>
    </location>
</feature>
<dbReference type="PANTHER" id="PTHR43177:SF3">
    <property type="entry name" value="PROTEIN NRFC HOMOLOG"/>
    <property type="match status" value="1"/>
</dbReference>
<dbReference type="EMBL" id="CP020472">
    <property type="protein sequence ID" value="ARD23901.1"/>
    <property type="molecule type" value="Genomic_DNA"/>
</dbReference>
<keyword evidence="2" id="KW-0479">Metal-binding</keyword>
<dbReference type="CDD" id="cd10551">
    <property type="entry name" value="PsrB"/>
    <property type="match status" value="1"/>
</dbReference>
<feature type="domain" description="4Fe-4S ferredoxin-type" evidence="5">
    <location>
        <begin position="130"/>
        <end position="159"/>
    </location>
</feature>
<feature type="domain" description="4Fe-4S ferredoxin-type" evidence="5">
    <location>
        <begin position="98"/>
        <end position="128"/>
    </location>
</feature>
<sequence>MSENIERRRFLKGMGAASLILGPMGCSSVKDDNEDANKPHYVMVFDQNKCVGCGECKEACNVANNLPDGKSKLLMEHQSGGVEGQACPHCGKEACNCERKFVRVSCQQCKNAPCVAVCPTGAAHKDPKTGIVTMDASKCAGCKYCIGACPYNARFINEETDVADNCDFCLNSKLAKGELPACVQQCKYDALIFGDANDPTSYVNKLLAVKDSVRMKPQFGTEPSLRYIPVVKLGV</sequence>
<evidence type="ECO:0000313" key="6">
    <source>
        <dbReference type="EMBL" id="ARD23901.1"/>
    </source>
</evidence>
<dbReference type="Gene3D" id="3.30.70.20">
    <property type="match status" value="2"/>
</dbReference>
<accession>A0ABN4YHG6</accession>
<evidence type="ECO:0000256" key="4">
    <source>
        <dbReference type="ARBA" id="ARBA00023014"/>
    </source>
</evidence>
<name>A0ABN4YHG6_9GAMM</name>
<dbReference type="InterPro" id="IPR017900">
    <property type="entry name" value="4Fe4S_Fe_S_CS"/>
</dbReference>